<dbReference type="InterPro" id="IPR000719">
    <property type="entry name" value="Prot_kinase_dom"/>
</dbReference>
<proteinExistence type="predicted"/>
<dbReference type="InterPro" id="IPR001245">
    <property type="entry name" value="Ser-Thr/Tyr_kinase_cat_dom"/>
</dbReference>
<dbReference type="Pfam" id="PF07714">
    <property type="entry name" value="PK_Tyr_Ser-Thr"/>
    <property type="match status" value="1"/>
</dbReference>
<keyword evidence="1" id="KW-0433">Leucine-rich repeat</keyword>
<evidence type="ECO:0000256" key="7">
    <source>
        <dbReference type="ARBA" id="ARBA00046288"/>
    </source>
</evidence>
<feature type="region of interest" description="Disordered" evidence="8">
    <location>
        <begin position="1"/>
        <end position="23"/>
    </location>
</feature>
<feature type="transmembrane region" description="Helical" evidence="9">
    <location>
        <begin position="420"/>
        <end position="445"/>
    </location>
</feature>
<keyword evidence="12" id="KW-1185">Reference proteome</keyword>
<comment type="subcellular location">
    <subcellularLocation>
        <location evidence="7">Endomembrane system</location>
        <topology evidence="7">Single-pass type I membrane protein</topology>
    </subcellularLocation>
</comment>
<evidence type="ECO:0000256" key="2">
    <source>
        <dbReference type="ARBA" id="ARBA00022692"/>
    </source>
</evidence>
<keyword evidence="5 9" id="KW-1133">Transmembrane helix</keyword>
<keyword evidence="4" id="KW-0677">Repeat</keyword>
<evidence type="ECO:0000256" key="8">
    <source>
        <dbReference type="SAM" id="MobiDB-lite"/>
    </source>
</evidence>
<dbReference type="EMBL" id="JASCZI010271877">
    <property type="protein sequence ID" value="MED6216426.1"/>
    <property type="molecule type" value="Genomic_DNA"/>
</dbReference>
<dbReference type="PROSITE" id="PS50011">
    <property type="entry name" value="PROTEIN_KINASE_DOM"/>
    <property type="match status" value="1"/>
</dbReference>
<dbReference type="Proteomes" id="UP001341840">
    <property type="component" value="Unassembled WGS sequence"/>
</dbReference>
<dbReference type="InterPro" id="IPR013210">
    <property type="entry name" value="LRR_N_plant-typ"/>
</dbReference>
<dbReference type="Gene3D" id="3.30.200.20">
    <property type="entry name" value="Phosphorylase Kinase, domain 1"/>
    <property type="match status" value="1"/>
</dbReference>
<dbReference type="PANTHER" id="PTHR46084:SF1">
    <property type="entry name" value="PROTEIN MALE DISCOVERER 2"/>
    <property type="match status" value="1"/>
</dbReference>
<dbReference type="Pfam" id="PF08263">
    <property type="entry name" value="LRRNT_2"/>
    <property type="match status" value="1"/>
</dbReference>
<gene>
    <name evidence="11" type="ORF">PIB30_007770</name>
</gene>
<feature type="domain" description="Protein kinase" evidence="10">
    <location>
        <begin position="374"/>
        <end position="755"/>
    </location>
</feature>
<feature type="region of interest" description="Disordered" evidence="8">
    <location>
        <begin position="386"/>
        <end position="415"/>
    </location>
</feature>
<evidence type="ECO:0000256" key="1">
    <source>
        <dbReference type="ARBA" id="ARBA00022614"/>
    </source>
</evidence>
<name>A0ABU6Z371_9FABA</name>
<comment type="caution">
    <text evidence="11">The sequence shown here is derived from an EMBL/GenBank/DDBJ whole genome shotgun (WGS) entry which is preliminary data.</text>
</comment>
<evidence type="ECO:0000313" key="12">
    <source>
        <dbReference type="Proteomes" id="UP001341840"/>
    </source>
</evidence>
<evidence type="ECO:0000259" key="10">
    <source>
        <dbReference type="PROSITE" id="PS50011"/>
    </source>
</evidence>
<dbReference type="Gene3D" id="1.10.510.10">
    <property type="entry name" value="Transferase(Phosphotransferase) domain 1"/>
    <property type="match status" value="1"/>
</dbReference>
<evidence type="ECO:0000256" key="5">
    <source>
        <dbReference type="ARBA" id="ARBA00022989"/>
    </source>
</evidence>
<keyword evidence="6 9" id="KW-0472">Membrane</keyword>
<dbReference type="SUPFAM" id="SSF56112">
    <property type="entry name" value="Protein kinase-like (PK-like)"/>
    <property type="match status" value="1"/>
</dbReference>
<dbReference type="InterPro" id="IPR011009">
    <property type="entry name" value="Kinase-like_dom_sf"/>
</dbReference>
<dbReference type="InterPro" id="IPR032675">
    <property type="entry name" value="LRR_dom_sf"/>
</dbReference>
<dbReference type="PANTHER" id="PTHR46084">
    <property type="entry name" value="PROTEIN MALE DISCOVERER 2"/>
    <property type="match status" value="1"/>
</dbReference>
<organism evidence="11 12">
    <name type="scientific">Stylosanthes scabra</name>
    <dbReference type="NCBI Taxonomy" id="79078"/>
    <lineage>
        <taxon>Eukaryota</taxon>
        <taxon>Viridiplantae</taxon>
        <taxon>Streptophyta</taxon>
        <taxon>Embryophyta</taxon>
        <taxon>Tracheophyta</taxon>
        <taxon>Spermatophyta</taxon>
        <taxon>Magnoliopsida</taxon>
        <taxon>eudicotyledons</taxon>
        <taxon>Gunneridae</taxon>
        <taxon>Pentapetalae</taxon>
        <taxon>rosids</taxon>
        <taxon>fabids</taxon>
        <taxon>Fabales</taxon>
        <taxon>Fabaceae</taxon>
        <taxon>Papilionoideae</taxon>
        <taxon>50 kb inversion clade</taxon>
        <taxon>dalbergioids sensu lato</taxon>
        <taxon>Dalbergieae</taxon>
        <taxon>Pterocarpus clade</taxon>
        <taxon>Stylosanthes</taxon>
    </lineage>
</organism>
<reference evidence="11 12" key="1">
    <citation type="journal article" date="2023" name="Plants (Basel)">
        <title>Bridging the Gap: Combining Genomics and Transcriptomics Approaches to Understand Stylosanthes scabra, an Orphan Legume from the Brazilian Caatinga.</title>
        <authorList>
            <person name="Ferreira-Neto J.R.C."/>
            <person name="da Silva M.D."/>
            <person name="Binneck E."/>
            <person name="de Melo N.F."/>
            <person name="da Silva R.H."/>
            <person name="de Melo A.L.T.M."/>
            <person name="Pandolfi V."/>
            <person name="Bustamante F.O."/>
            <person name="Brasileiro-Vidal A.C."/>
            <person name="Benko-Iseppon A.M."/>
        </authorList>
    </citation>
    <scope>NUCLEOTIDE SEQUENCE [LARGE SCALE GENOMIC DNA]</scope>
    <source>
        <tissue evidence="11">Leaves</tissue>
    </source>
</reference>
<evidence type="ECO:0000256" key="3">
    <source>
        <dbReference type="ARBA" id="ARBA00022729"/>
    </source>
</evidence>
<sequence>MGIVAGEEREKENMTKEDKKRGCMREKHNKKKIVFVFEKERHRRRRREPLPSRTWSKSKGPSSEIIILPGPPLPQFNKGFTSIFSLIIKFSIFPFKPFPLFPLLLPQISFHPAFFIASSPFSLLQGNSLPLQTLLGIIHSERGDIELGYVLVVGLGHKLPGNKEILTLSQSLPVWHWPHKDMESKWPPFGLCLWTYILLISLCGIQQSCSLNDEGLALLKFQLRITTDPYRALANWNSNDYDACKCSGVHCGKVNMLDLNGLSLAGTLAPELEKISHFKYLSVCGNTIVVTDDSSSLKTLPPLKNRKLAPWFKTEKASSHGIKENYCNNLSGSDGLEIDPGTLNLVNSARRRLLDEPSSNLAAAPFPGAPVPISSVPTSLSSGAFPAVPVPKQTESPNSPPSSSNSPPKDSHSSNKNGSFPWKIVLIVLCVLILVMIILVLLWIWRKRAVKVIKPWKTGISGQLQKAFVTGVPKLNRAELETACEDFSNIIYELEACTIYKGTLSSGVEIAVVSTCVTSSANWSKSMEMAYRKKLDTLSRINHKNFTNLIGYCDEEQPFTRMMVFEYAPSGTLYEHLNVPEVEHLDWSARMRVIMGTAYCLQYMHHDLNPPIAHSELSSESILLTDDFAAKIAEIIFSKSVVSPTKTTEGESKKSKLPPECCPETDVYRFGLLLLEIITGKLPYQDRRNLAVLADWAAQCLHQKTSDRSIVDPTLQSFKDEELSVIFDVIYECTQSNASLRPTMKEVTLKLRDALKISPDQAVPRLSPLWWAELEILSMEGT</sequence>
<evidence type="ECO:0000256" key="4">
    <source>
        <dbReference type="ARBA" id="ARBA00022737"/>
    </source>
</evidence>
<keyword evidence="2 9" id="KW-0812">Transmembrane</keyword>
<protein>
    <recommendedName>
        <fullName evidence="10">Protein kinase domain-containing protein</fullName>
    </recommendedName>
</protein>
<evidence type="ECO:0000313" key="11">
    <source>
        <dbReference type="EMBL" id="MED6216426.1"/>
    </source>
</evidence>
<evidence type="ECO:0000256" key="9">
    <source>
        <dbReference type="SAM" id="Phobius"/>
    </source>
</evidence>
<keyword evidence="3" id="KW-0732">Signal</keyword>
<dbReference type="Gene3D" id="3.80.10.10">
    <property type="entry name" value="Ribonuclease Inhibitor"/>
    <property type="match status" value="1"/>
</dbReference>
<accession>A0ABU6Z371</accession>
<feature type="region of interest" description="Disordered" evidence="8">
    <location>
        <begin position="40"/>
        <end position="61"/>
    </location>
</feature>
<evidence type="ECO:0000256" key="6">
    <source>
        <dbReference type="ARBA" id="ARBA00023136"/>
    </source>
</evidence>